<evidence type="ECO:0000313" key="3">
    <source>
        <dbReference type="Proteomes" id="UP000479710"/>
    </source>
</evidence>
<comment type="caution">
    <text evidence="2">The sequence shown here is derived from an EMBL/GenBank/DDBJ whole genome shotgun (WGS) entry which is preliminary data.</text>
</comment>
<evidence type="ECO:0000256" key="1">
    <source>
        <dbReference type="SAM" id="MobiDB-lite"/>
    </source>
</evidence>
<dbReference type="Proteomes" id="UP000479710">
    <property type="component" value="Unassembled WGS sequence"/>
</dbReference>
<keyword evidence="3" id="KW-1185">Reference proteome</keyword>
<name>A0A6G1BP75_9ORYZ</name>
<gene>
    <name evidence="2" type="ORF">E2562_030524</name>
</gene>
<feature type="compositionally biased region" description="Polar residues" evidence="1">
    <location>
        <begin position="185"/>
        <end position="195"/>
    </location>
</feature>
<reference evidence="2 3" key="1">
    <citation type="submission" date="2019-11" db="EMBL/GenBank/DDBJ databases">
        <title>Whole genome sequence of Oryza granulata.</title>
        <authorList>
            <person name="Li W."/>
        </authorList>
    </citation>
    <scope>NUCLEOTIDE SEQUENCE [LARGE SCALE GENOMIC DNA]</scope>
    <source>
        <strain evidence="3">cv. Menghai</strain>
        <tissue evidence="2">Leaf</tissue>
    </source>
</reference>
<organism evidence="2 3">
    <name type="scientific">Oryza meyeriana var. granulata</name>
    <dbReference type="NCBI Taxonomy" id="110450"/>
    <lineage>
        <taxon>Eukaryota</taxon>
        <taxon>Viridiplantae</taxon>
        <taxon>Streptophyta</taxon>
        <taxon>Embryophyta</taxon>
        <taxon>Tracheophyta</taxon>
        <taxon>Spermatophyta</taxon>
        <taxon>Magnoliopsida</taxon>
        <taxon>Liliopsida</taxon>
        <taxon>Poales</taxon>
        <taxon>Poaceae</taxon>
        <taxon>BOP clade</taxon>
        <taxon>Oryzoideae</taxon>
        <taxon>Oryzeae</taxon>
        <taxon>Oryzinae</taxon>
        <taxon>Oryza</taxon>
        <taxon>Oryza meyeriana</taxon>
    </lineage>
</organism>
<feature type="compositionally biased region" description="Low complexity" evidence="1">
    <location>
        <begin position="95"/>
        <end position="106"/>
    </location>
</feature>
<dbReference type="AlphaFoldDB" id="A0A6G1BP75"/>
<feature type="compositionally biased region" description="Polar residues" evidence="1">
    <location>
        <begin position="231"/>
        <end position="241"/>
    </location>
</feature>
<evidence type="ECO:0000313" key="2">
    <source>
        <dbReference type="EMBL" id="KAF0889750.1"/>
    </source>
</evidence>
<protein>
    <submittedName>
        <fullName evidence="2">Uncharacterized protein</fullName>
    </submittedName>
</protein>
<feature type="region of interest" description="Disordered" evidence="1">
    <location>
        <begin position="215"/>
        <end position="255"/>
    </location>
</feature>
<feature type="region of interest" description="Disordered" evidence="1">
    <location>
        <begin position="71"/>
        <end position="201"/>
    </location>
</feature>
<sequence>MPAADDAEEEAPREDILVVPTSLRRQRCSSLQVGRDQFEHHTDYVARMMHDMWEQVQDLREATGLPRFAPLMPRASSDRSPRELPCPPTSTNIPTSAGTAAQSSTTVEQLTPHTSATEEDPATTGEATPASVVVRPTTEDDTTVAAEVSSTALANVDEAARRPTPLIGATEDRSPMEEDPASTIKGDTTAPTEVSPSAFPDVDEAARRPMPLIGATEDCTPAEEDPASTAEGDTTAPSEVSPTAYADADEAVGQSMPLIGVTEDHAPTAKDPATIAEGAPTSVVVATTEGDTTATAEVSSIIVAGPDNPMAAVDLVALTIDDD</sequence>
<proteinExistence type="predicted"/>
<dbReference type="EMBL" id="SPHZ02000012">
    <property type="protein sequence ID" value="KAF0889750.1"/>
    <property type="molecule type" value="Genomic_DNA"/>
</dbReference>
<accession>A0A6G1BP75</accession>